<sequence>MVGASAAPHIVAQDLDPEKEHI</sequence>
<organism evidence="2">
    <name type="scientific">marine metagenome</name>
    <dbReference type="NCBI Taxonomy" id="408172"/>
    <lineage>
        <taxon>unclassified sequences</taxon>
        <taxon>metagenomes</taxon>
        <taxon>ecological metagenomes</taxon>
    </lineage>
</organism>
<dbReference type="EMBL" id="UINC01116344">
    <property type="protein sequence ID" value="SVC88020.1"/>
    <property type="molecule type" value="Genomic_DNA"/>
</dbReference>
<feature type="region of interest" description="Disordered" evidence="1">
    <location>
        <begin position="1"/>
        <end position="22"/>
    </location>
</feature>
<gene>
    <name evidence="2" type="ORF">METZ01_LOCUS340874</name>
</gene>
<name>A0A382QSZ0_9ZZZZ</name>
<proteinExistence type="predicted"/>
<reference evidence="2" key="1">
    <citation type="submission" date="2018-05" db="EMBL/GenBank/DDBJ databases">
        <authorList>
            <person name="Lanie J.A."/>
            <person name="Ng W.-L."/>
            <person name="Kazmierczak K.M."/>
            <person name="Andrzejewski T.M."/>
            <person name="Davidsen T.M."/>
            <person name="Wayne K.J."/>
            <person name="Tettelin H."/>
            <person name="Glass J.I."/>
            <person name="Rusch D."/>
            <person name="Podicherti R."/>
            <person name="Tsui H.-C.T."/>
            <person name="Winkler M.E."/>
        </authorList>
    </citation>
    <scope>NUCLEOTIDE SEQUENCE</scope>
</reference>
<evidence type="ECO:0000256" key="1">
    <source>
        <dbReference type="SAM" id="MobiDB-lite"/>
    </source>
</evidence>
<protein>
    <submittedName>
        <fullName evidence="2">Uncharacterized protein</fullName>
    </submittedName>
</protein>
<evidence type="ECO:0000313" key="2">
    <source>
        <dbReference type="EMBL" id="SVC88020.1"/>
    </source>
</evidence>
<accession>A0A382QSZ0</accession>
<dbReference type="AlphaFoldDB" id="A0A382QSZ0"/>